<sequence length="213" mass="25316">MRFFAPLTTYEEDRTTMLSLDHPMLLGLQQFATFTEKDLQILSQYFKPVSYEKDTILLDMGEINDKLYFVEEGVLQEFSYQEEDQTNTHWLMPEGSFVYSTVSFINEVPTEMGIRAIEKVKLLYITKQDLQIIYEKVPQMERIGRLVTEQTLTEYEKFLLLIRYRSSEEKLAWFEETFPTLVNRVPQKYIASYLNIRPETLSRVRSKRAERDA</sequence>
<evidence type="ECO:0000259" key="1">
    <source>
        <dbReference type="PROSITE" id="PS50042"/>
    </source>
</evidence>
<dbReference type="AlphaFoldDB" id="A0A916YNB9"/>
<dbReference type="InterPro" id="IPR014710">
    <property type="entry name" value="RmlC-like_jellyroll"/>
</dbReference>
<dbReference type="Gene3D" id="2.60.120.10">
    <property type="entry name" value="Jelly Rolls"/>
    <property type="match status" value="1"/>
</dbReference>
<comment type="caution">
    <text evidence="2">The sequence shown here is derived from an EMBL/GenBank/DDBJ whole genome shotgun (WGS) entry which is preliminary data.</text>
</comment>
<dbReference type="InterPro" id="IPR018490">
    <property type="entry name" value="cNMP-bd_dom_sf"/>
</dbReference>
<organism evidence="2 3">
    <name type="scientific">Emticicia aquatilis</name>
    <dbReference type="NCBI Taxonomy" id="1537369"/>
    <lineage>
        <taxon>Bacteria</taxon>
        <taxon>Pseudomonadati</taxon>
        <taxon>Bacteroidota</taxon>
        <taxon>Cytophagia</taxon>
        <taxon>Cytophagales</taxon>
        <taxon>Leadbetterellaceae</taxon>
        <taxon>Emticicia</taxon>
    </lineage>
</organism>
<dbReference type="CDD" id="cd00038">
    <property type="entry name" value="CAP_ED"/>
    <property type="match status" value="1"/>
</dbReference>
<dbReference type="Proteomes" id="UP000609064">
    <property type="component" value="Unassembled WGS sequence"/>
</dbReference>
<dbReference type="SUPFAM" id="SSF51206">
    <property type="entry name" value="cAMP-binding domain-like"/>
    <property type="match status" value="1"/>
</dbReference>
<protein>
    <recommendedName>
        <fullName evidence="1">Cyclic nucleotide-binding domain-containing protein</fullName>
    </recommendedName>
</protein>
<name>A0A916YNB9_9BACT</name>
<evidence type="ECO:0000313" key="2">
    <source>
        <dbReference type="EMBL" id="GGD53117.1"/>
    </source>
</evidence>
<feature type="domain" description="Cyclic nucleotide-binding" evidence="1">
    <location>
        <begin position="30"/>
        <end position="142"/>
    </location>
</feature>
<keyword evidence="3" id="KW-1185">Reference proteome</keyword>
<dbReference type="Pfam" id="PF00027">
    <property type="entry name" value="cNMP_binding"/>
    <property type="match status" value="1"/>
</dbReference>
<reference evidence="2" key="2">
    <citation type="submission" date="2020-09" db="EMBL/GenBank/DDBJ databases">
        <authorList>
            <person name="Sun Q."/>
            <person name="Zhou Y."/>
        </authorList>
    </citation>
    <scope>NUCLEOTIDE SEQUENCE</scope>
    <source>
        <strain evidence="2">CGMCC 1.15958</strain>
    </source>
</reference>
<dbReference type="EMBL" id="BMKK01000003">
    <property type="protein sequence ID" value="GGD53117.1"/>
    <property type="molecule type" value="Genomic_DNA"/>
</dbReference>
<dbReference type="RefSeq" id="WP_188765592.1">
    <property type="nucleotide sequence ID" value="NZ_BMKK01000003.1"/>
</dbReference>
<evidence type="ECO:0000313" key="3">
    <source>
        <dbReference type="Proteomes" id="UP000609064"/>
    </source>
</evidence>
<dbReference type="PROSITE" id="PS50042">
    <property type="entry name" value="CNMP_BINDING_3"/>
    <property type="match status" value="1"/>
</dbReference>
<gene>
    <name evidence="2" type="ORF">GCM10011514_16560</name>
</gene>
<dbReference type="InterPro" id="IPR000595">
    <property type="entry name" value="cNMP-bd_dom"/>
</dbReference>
<accession>A0A916YNB9</accession>
<reference evidence="2" key="1">
    <citation type="journal article" date="2014" name="Int. J. Syst. Evol. Microbiol.">
        <title>Complete genome sequence of Corynebacterium casei LMG S-19264T (=DSM 44701T), isolated from a smear-ripened cheese.</title>
        <authorList>
            <consortium name="US DOE Joint Genome Institute (JGI-PGF)"/>
            <person name="Walter F."/>
            <person name="Albersmeier A."/>
            <person name="Kalinowski J."/>
            <person name="Ruckert C."/>
        </authorList>
    </citation>
    <scope>NUCLEOTIDE SEQUENCE</scope>
    <source>
        <strain evidence="2">CGMCC 1.15958</strain>
    </source>
</reference>
<proteinExistence type="predicted"/>